<dbReference type="AlphaFoldDB" id="A0A5K3EF15"/>
<accession>A0A5K3EF15</accession>
<evidence type="ECO:0000313" key="1">
    <source>
        <dbReference type="WBParaSite" id="MCU_000040-RA"/>
    </source>
</evidence>
<sequence>MLAFLMFRCESCLFIPLNPVAPPPTKGSSFCSMSPATRILNFPLIHTNIYPGLSSHLGLDVSARMTHTPEV</sequence>
<protein>
    <submittedName>
        <fullName evidence="1">Secreted protein</fullName>
    </submittedName>
</protein>
<reference evidence="1" key="1">
    <citation type="submission" date="2019-11" db="UniProtKB">
        <authorList>
            <consortium name="WormBaseParasite"/>
        </authorList>
    </citation>
    <scope>IDENTIFICATION</scope>
</reference>
<organism evidence="1">
    <name type="scientific">Mesocestoides corti</name>
    <name type="common">Flatworm</name>
    <dbReference type="NCBI Taxonomy" id="53468"/>
    <lineage>
        <taxon>Eukaryota</taxon>
        <taxon>Metazoa</taxon>
        <taxon>Spiralia</taxon>
        <taxon>Lophotrochozoa</taxon>
        <taxon>Platyhelminthes</taxon>
        <taxon>Cestoda</taxon>
        <taxon>Eucestoda</taxon>
        <taxon>Cyclophyllidea</taxon>
        <taxon>Mesocestoididae</taxon>
        <taxon>Mesocestoides</taxon>
    </lineage>
</organism>
<dbReference type="WBParaSite" id="MCU_000040-RA">
    <property type="protein sequence ID" value="MCU_000040-RA"/>
    <property type="gene ID" value="MCU_000040"/>
</dbReference>
<proteinExistence type="predicted"/>
<name>A0A5K3EF15_MESCO</name>